<protein>
    <submittedName>
        <fullName evidence="2">Uncharacterized protein</fullName>
    </submittedName>
</protein>
<reference evidence="2" key="1">
    <citation type="journal article" date="2023" name="G3 (Bethesda)">
        <title>A reference genome for the long-term kleptoplast-retaining sea slug Elysia crispata morphotype clarki.</title>
        <authorList>
            <person name="Eastman K.E."/>
            <person name="Pendleton A.L."/>
            <person name="Shaikh M.A."/>
            <person name="Suttiyut T."/>
            <person name="Ogas R."/>
            <person name="Tomko P."/>
            <person name="Gavelis G."/>
            <person name="Widhalm J.R."/>
            <person name="Wisecaver J.H."/>
        </authorList>
    </citation>
    <scope>NUCLEOTIDE SEQUENCE</scope>
    <source>
        <strain evidence="2">ECLA1</strain>
    </source>
</reference>
<feature type="compositionally biased region" description="Acidic residues" evidence="1">
    <location>
        <begin position="69"/>
        <end position="93"/>
    </location>
</feature>
<evidence type="ECO:0000313" key="3">
    <source>
        <dbReference type="Proteomes" id="UP001283361"/>
    </source>
</evidence>
<dbReference type="EMBL" id="JAWDGP010006844">
    <property type="protein sequence ID" value="KAK3734562.1"/>
    <property type="molecule type" value="Genomic_DNA"/>
</dbReference>
<evidence type="ECO:0000313" key="2">
    <source>
        <dbReference type="EMBL" id="KAK3734562.1"/>
    </source>
</evidence>
<dbReference type="AlphaFoldDB" id="A0AAE0Y6V4"/>
<feature type="compositionally biased region" description="Polar residues" evidence="1">
    <location>
        <begin position="98"/>
        <end position="112"/>
    </location>
</feature>
<comment type="caution">
    <text evidence="2">The sequence shown here is derived from an EMBL/GenBank/DDBJ whole genome shotgun (WGS) entry which is preliminary data.</text>
</comment>
<name>A0AAE0Y6V4_9GAST</name>
<keyword evidence="3" id="KW-1185">Reference proteome</keyword>
<feature type="region of interest" description="Disordered" evidence="1">
    <location>
        <begin position="69"/>
        <end position="130"/>
    </location>
</feature>
<evidence type="ECO:0000256" key="1">
    <source>
        <dbReference type="SAM" id="MobiDB-lite"/>
    </source>
</evidence>
<organism evidence="2 3">
    <name type="scientific">Elysia crispata</name>
    <name type="common">lettuce slug</name>
    <dbReference type="NCBI Taxonomy" id="231223"/>
    <lineage>
        <taxon>Eukaryota</taxon>
        <taxon>Metazoa</taxon>
        <taxon>Spiralia</taxon>
        <taxon>Lophotrochozoa</taxon>
        <taxon>Mollusca</taxon>
        <taxon>Gastropoda</taxon>
        <taxon>Heterobranchia</taxon>
        <taxon>Euthyneura</taxon>
        <taxon>Panpulmonata</taxon>
        <taxon>Sacoglossa</taxon>
        <taxon>Placobranchoidea</taxon>
        <taxon>Plakobranchidae</taxon>
        <taxon>Elysia</taxon>
    </lineage>
</organism>
<proteinExistence type="predicted"/>
<feature type="region of interest" description="Disordered" evidence="1">
    <location>
        <begin position="1"/>
        <end position="22"/>
    </location>
</feature>
<feature type="compositionally biased region" description="Basic and acidic residues" evidence="1">
    <location>
        <begin position="8"/>
        <end position="22"/>
    </location>
</feature>
<sequence length="130" mass="15507">MQANTQQFEKDQNFSEQDEHFLKNHAPLRSVHRFLSGLTDVDPSQRQVRGLEEERRQIQRKRRLWDDLDEVDDGRLVDDDDYDDDEEEEEESPYEVTIYTQPLTGESNSENPAWTHHHQLRVCPQNGRSR</sequence>
<gene>
    <name evidence="2" type="ORF">RRG08_003470</name>
</gene>
<accession>A0AAE0Y6V4</accession>
<dbReference type="Proteomes" id="UP001283361">
    <property type="component" value="Unassembled WGS sequence"/>
</dbReference>